<dbReference type="AlphaFoldDB" id="A0A915Z4G4"/>
<evidence type="ECO:0000259" key="2">
    <source>
        <dbReference type="PROSITE" id="PS51886"/>
    </source>
</evidence>
<evidence type="ECO:0000313" key="4">
    <source>
        <dbReference type="Proteomes" id="UP000684084"/>
    </source>
</evidence>
<proteinExistence type="predicted"/>
<dbReference type="EMBL" id="CAGKOT010000017">
    <property type="protein sequence ID" value="CAB5362242.1"/>
    <property type="molecule type" value="Genomic_DNA"/>
</dbReference>
<dbReference type="VEuPathDB" id="FungiDB:RhiirFUN_014641"/>
<dbReference type="OrthoDB" id="45365at2759"/>
<dbReference type="Pfam" id="PF00651">
    <property type="entry name" value="BTB"/>
    <property type="match status" value="1"/>
</dbReference>
<protein>
    <recommendedName>
        <fullName evidence="5">Serine-enriched protein</fullName>
    </recommendedName>
</protein>
<dbReference type="Proteomes" id="UP000684084">
    <property type="component" value="Unassembled WGS sequence"/>
</dbReference>
<dbReference type="CDD" id="cd18186">
    <property type="entry name" value="BTB_POZ_ZBTB_KLHL-like"/>
    <property type="match status" value="1"/>
</dbReference>
<comment type="caution">
    <text evidence="3">The sequence shown here is derived from an EMBL/GenBank/DDBJ whole genome shotgun (WGS) entry which is preliminary data.</text>
</comment>
<evidence type="ECO:0000313" key="3">
    <source>
        <dbReference type="EMBL" id="CAB5362242.1"/>
    </source>
</evidence>
<dbReference type="SMART" id="SM00225">
    <property type="entry name" value="BTB"/>
    <property type="match status" value="1"/>
</dbReference>
<evidence type="ECO:0008006" key="5">
    <source>
        <dbReference type="Google" id="ProtNLM"/>
    </source>
</evidence>
<dbReference type="PANTHER" id="PTHR24410">
    <property type="entry name" value="HL07962P-RELATED"/>
    <property type="match status" value="1"/>
</dbReference>
<sequence>MNTGIFYNSLSIDFNKLLITCDDYNVIIKVGNKDDYMKFQAHSCILRARSPYFHSALSTGWVKRNEEGMILFEKSNIEPKIFECILKYIYSGIIKLDDYDSMFIINLIIASDELILTELCDYAQEYLLENRDDWLSSNPIEILNNSTVLYLDSCKKLLNYCLEIICDDLQNYDKNINEQILIEILKRDEIQLDEMSLWNYVINWGIKQINNSRLLNYDDNFLTFKSYEWFENDFIDLENVLENCVPLIRTDLISCRELPIELQPFERILIKNNCLSNNSSISRVPLIDPINSVIIKWKHAALISKWIDRQDNTKRLCRKESYNFRLLLRGTRDGFTSQKFHELCDYKGATIVLMKIANTKQIVGGYNPVVWQSGFFGKWIKTSNSFIFNLGDGTDLNQVILSRIQQDHYSMALFCADVRGPSFGCNDLWMPNFSNLSLRCTSRHTYYENKILDTTKFDVEEYEVFQVINNKN</sequence>
<feature type="domain" description="TLDc" evidence="2">
    <location>
        <begin position="293"/>
        <end position="468"/>
    </location>
</feature>
<dbReference type="Pfam" id="PF07534">
    <property type="entry name" value="TLD"/>
    <property type="match status" value="1"/>
</dbReference>
<dbReference type="InterPro" id="IPR000210">
    <property type="entry name" value="BTB/POZ_dom"/>
</dbReference>
<dbReference type="PANTHER" id="PTHR24410:SF23">
    <property type="entry name" value="BTB DOMAIN-CONTAINING PROTEIN-RELATED"/>
    <property type="match status" value="1"/>
</dbReference>
<dbReference type="PROSITE" id="PS51886">
    <property type="entry name" value="TLDC"/>
    <property type="match status" value="1"/>
</dbReference>
<name>A0A915Z4G4_9GLOM</name>
<reference evidence="3" key="1">
    <citation type="submission" date="2020-05" db="EMBL/GenBank/DDBJ databases">
        <authorList>
            <person name="Rincon C."/>
            <person name="Sanders R I."/>
            <person name="Robbins C."/>
            <person name="Chaturvedi A."/>
        </authorList>
    </citation>
    <scope>NUCLEOTIDE SEQUENCE</scope>
    <source>
        <strain evidence="3">CHB12</strain>
    </source>
</reference>
<dbReference type="InterPro" id="IPR051481">
    <property type="entry name" value="BTB-POZ/Galectin-3-binding"/>
</dbReference>
<gene>
    <name evidence="3" type="ORF">CHRIB12_LOCUS8999</name>
</gene>
<organism evidence="3 4">
    <name type="scientific">Rhizophagus irregularis</name>
    <dbReference type="NCBI Taxonomy" id="588596"/>
    <lineage>
        <taxon>Eukaryota</taxon>
        <taxon>Fungi</taxon>
        <taxon>Fungi incertae sedis</taxon>
        <taxon>Mucoromycota</taxon>
        <taxon>Glomeromycotina</taxon>
        <taxon>Glomeromycetes</taxon>
        <taxon>Glomerales</taxon>
        <taxon>Glomeraceae</taxon>
        <taxon>Rhizophagus</taxon>
    </lineage>
</organism>
<evidence type="ECO:0000259" key="1">
    <source>
        <dbReference type="PROSITE" id="PS50097"/>
    </source>
</evidence>
<dbReference type="InterPro" id="IPR006571">
    <property type="entry name" value="TLDc_dom"/>
</dbReference>
<accession>A0A915Z4G4</accession>
<dbReference type="PROSITE" id="PS50097">
    <property type="entry name" value="BTB"/>
    <property type="match status" value="1"/>
</dbReference>
<feature type="domain" description="BTB" evidence="1">
    <location>
        <begin position="24"/>
        <end position="98"/>
    </location>
</feature>